<keyword evidence="3" id="KW-1185">Reference proteome</keyword>
<feature type="region of interest" description="Disordered" evidence="1">
    <location>
        <begin position="210"/>
        <end position="255"/>
    </location>
</feature>
<protein>
    <submittedName>
        <fullName evidence="2">Uncharacterized protein</fullName>
    </submittedName>
</protein>
<dbReference type="Proteomes" id="UP000565441">
    <property type="component" value="Unassembled WGS sequence"/>
</dbReference>
<dbReference type="EMBL" id="JAACJP010000034">
    <property type="protein sequence ID" value="KAF5375422.1"/>
    <property type="molecule type" value="Genomic_DNA"/>
</dbReference>
<organism evidence="2 3">
    <name type="scientific">Tricholomella constricta</name>
    <dbReference type="NCBI Taxonomy" id="117010"/>
    <lineage>
        <taxon>Eukaryota</taxon>
        <taxon>Fungi</taxon>
        <taxon>Dikarya</taxon>
        <taxon>Basidiomycota</taxon>
        <taxon>Agaricomycotina</taxon>
        <taxon>Agaricomycetes</taxon>
        <taxon>Agaricomycetidae</taxon>
        <taxon>Agaricales</taxon>
        <taxon>Tricholomatineae</taxon>
        <taxon>Lyophyllaceae</taxon>
        <taxon>Tricholomella</taxon>
    </lineage>
</organism>
<feature type="compositionally biased region" description="Basic residues" evidence="1">
    <location>
        <begin position="210"/>
        <end position="220"/>
    </location>
</feature>
<comment type="caution">
    <text evidence="2">The sequence shown here is derived from an EMBL/GenBank/DDBJ whole genome shotgun (WGS) entry which is preliminary data.</text>
</comment>
<accession>A0A8H5H2E6</accession>
<evidence type="ECO:0000313" key="2">
    <source>
        <dbReference type="EMBL" id="KAF5375422.1"/>
    </source>
</evidence>
<dbReference type="OrthoDB" id="3016814at2759"/>
<feature type="compositionally biased region" description="Basic and acidic residues" evidence="1">
    <location>
        <begin position="221"/>
        <end position="231"/>
    </location>
</feature>
<feature type="compositionally biased region" description="Low complexity" evidence="1">
    <location>
        <begin position="100"/>
        <end position="113"/>
    </location>
</feature>
<dbReference type="AlphaFoldDB" id="A0A8H5H2E6"/>
<reference evidence="2 3" key="1">
    <citation type="journal article" date="2020" name="ISME J.">
        <title>Uncovering the hidden diversity of litter-decomposition mechanisms in mushroom-forming fungi.</title>
        <authorList>
            <person name="Floudas D."/>
            <person name="Bentzer J."/>
            <person name="Ahren D."/>
            <person name="Johansson T."/>
            <person name="Persson P."/>
            <person name="Tunlid A."/>
        </authorList>
    </citation>
    <scope>NUCLEOTIDE SEQUENCE [LARGE SCALE GENOMIC DNA]</scope>
    <source>
        <strain evidence="2 3">CBS 661.87</strain>
    </source>
</reference>
<gene>
    <name evidence="2" type="ORF">D9615_008019</name>
</gene>
<feature type="region of interest" description="Disordered" evidence="1">
    <location>
        <begin position="81"/>
        <end position="113"/>
    </location>
</feature>
<evidence type="ECO:0000313" key="3">
    <source>
        <dbReference type="Proteomes" id="UP000565441"/>
    </source>
</evidence>
<evidence type="ECO:0000256" key="1">
    <source>
        <dbReference type="SAM" id="MobiDB-lite"/>
    </source>
</evidence>
<proteinExistence type="predicted"/>
<name>A0A8H5H2E6_9AGAR</name>
<sequence>MGARIEIHIQLPSVNENPAPSPHDAPTYPSIISIVSEDDLSRLISCTDVAEGPLSPSLFTPDPDSHSPAMDADITISIGQSPLDDTLAAPGSSKNDSMHLSPLFSHTSSPLSSPSKIVINQGRENNFLNTFEIEVQKRPPSPYNKRLRSASNNPQPTMKRAQPSVRTVSACSRRNVPLDSDLAALTLPPPPKRKTVDVWDLDAVVGQQRGRRFGKANKAKRITDGSERDRGASSSRQQYGRRRASANQKLVDKEN</sequence>
<feature type="region of interest" description="Disordered" evidence="1">
    <location>
        <begin position="139"/>
        <end position="163"/>
    </location>
</feature>